<dbReference type="EMBL" id="JAGUCN010000030">
    <property type="protein sequence ID" value="MBS2213614.1"/>
    <property type="molecule type" value="Genomic_DNA"/>
</dbReference>
<keyword evidence="3" id="KW-1185">Reference proteome</keyword>
<comment type="caution">
    <text evidence="2">The sequence shown here is derived from an EMBL/GenBank/DDBJ whole genome shotgun (WGS) entry which is preliminary data.</text>
</comment>
<dbReference type="SUPFAM" id="SSF51735">
    <property type="entry name" value="NAD(P)-binding Rossmann-fold domains"/>
    <property type="match status" value="1"/>
</dbReference>
<reference evidence="2 3" key="1">
    <citation type="journal article" date="2014" name="Int. J. Syst. Evol. Microbiol.">
        <title>Carboxylicivirga gen. nov. in the family Marinilabiliaceae with two novel species, Carboxylicivirga mesophila sp. nov. and Carboxylicivirga taeanensis sp. nov., and reclassification of Cytophaga fermentans as Saccharicrinis fermentans gen. nov., comb. nov.</title>
        <authorList>
            <person name="Yang S.H."/>
            <person name="Seo H.S."/>
            <person name="Woo J.H."/>
            <person name="Oh H.M."/>
            <person name="Jang H."/>
            <person name="Lee J.H."/>
            <person name="Kim S.J."/>
            <person name="Kwon K.K."/>
        </authorList>
    </citation>
    <scope>NUCLEOTIDE SEQUENCE [LARGE SCALE GENOMIC DNA]</scope>
    <source>
        <strain evidence="2 3">JCM 18290</strain>
    </source>
</reference>
<dbReference type="Proteomes" id="UP000721861">
    <property type="component" value="Unassembled WGS sequence"/>
</dbReference>
<dbReference type="Pfam" id="PF13460">
    <property type="entry name" value="NAD_binding_10"/>
    <property type="match status" value="1"/>
</dbReference>
<evidence type="ECO:0000313" key="2">
    <source>
        <dbReference type="EMBL" id="MBS2213614.1"/>
    </source>
</evidence>
<dbReference type="Gene3D" id="3.40.50.720">
    <property type="entry name" value="NAD(P)-binding Rossmann-like Domain"/>
    <property type="match status" value="1"/>
</dbReference>
<gene>
    <name evidence="2" type="ORF">KEM09_19555</name>
</gene>
<dbReference type="RefSeq" id="WP_212231048.1">
    <property type="nucleotide sequence ID" value="NZ_JAGUCN010000030.1"/>
</dbReference>
<dbReference type="PANTHER" id="PTHR15020">
    <property type="entry name" value="FLAVIN REDUCTASE-RELATED"/>
    <property type="match status" value="1"/>
</dbReference>
<protein>
    <submittedName>
        <fullName evidence="2">SDR family oxidoreductase</fullName>
    </submittedName>
</protein>
<accession>A0ABS5KEY4</accession>
<dbReference type="PANTHER" id="PTHR15020:SF11">
    <property type="entry name" value="OS06G0360300 PROTEIN"/>
    <property type="match status" value="1"/>
</dbReference>
<proteinExistence type="predicted"/>
<sequence>MKTLVIGASGATGLHLVQQLLEAGQAVKIIVRSTAGIPAAWQIHEHIEIITASIAEMHPEQMVELLKDCQAVASCLGHRPSFKGIYGKPRRLVRNAVQLICESIQSNAPASPVKFVLMNTSGNANRDLNEPNPHKNRIVIGLLRVLIPPHADNEQAADYLRVTIGQDNPYIQWVAVRPDGLINEDEVTDYELFPSPVRNPIFNPGKTSRINVANCMTRLIAEPALWNTWKGQMPLVYNKEV</sequence>
<evidence type="ECO:0000259" key="1">
    <source>
        <dbReference type="Pfam" id="PF13460"/>
    </source>
</evidence>
<name>A0ABS5KEY4_9BACT</name>
<organism evidence="2 3">
    <name type="scientific">Carboxylicivirga mesophila</name>
    <dbReference type="NCBI Taxonomy" id="1166478"/>
    <lineage>
        <taxon>Bacteria</taxon>
        <taxon>Pseudomonadati</taxon>
        <taxon>Bacteroidota</taxon>
        <taxon>Bacteroidia</taxon>
        <taxon>Marinilabiliales</taxon>
        <taxon>Marinilabiliaceae</taxon>
        <taxon>Carboxylicivirga</taxon>
    </lineage>
</organism>
<evidence type="ECO:0000313" key="3">
    <source>
        <dbReference type="Proteomes" id="UP000721861"/>
    </source>
</evidence>
<dbReference type="InterPro" id="IPR036291">
    <property type="entry name" value="NAD(P)-bd_dom_sf"/>
</dbReference>
<dbReference type="InterPro" id="IPR016040">
    <property type="entry name" value="NAD(P)-bd_dom"/>
</dbReference>
<feature type="domain" description="NAD(P)-binding" evidence="1">
    <location>
        <begin position="7"/>
        <end position="223"/>
    </location>
</feature>